<evidence type="ECO:0000313" key="2">
    <source>
        <dbReference type="EMBL" id="RFU94019.1"/>
    </source>
</evidence>
<dbReference type="Pfam" id="PF01261">
    <property type="entry name" value="AP_endonuc_2"/>
    <property type="match status" value="1"/>
</dbReference>
<evidence type="ECO:0000259" key="1">
    <source>
        <dbReference type="Pfam" id="PF01261"/>
    </source>
</evidence>
<dbReference type="Gene3D" id="3.20.20.150">
    <property type="entry name" value="Divalent-metal-dependent TIM barrel enzymes"/>
    <property type="match status" value="1"/>
</dbReference>
<dbReference type="EMBL" id="QUWK01000014">
    <property type="protein sequence ID" value="RFU94019.1"/>
    <property type="molecule type" value="Genomic_DNA"/>
</dbReference>
<comment type="caution">
    <text evidence="2">The sequence shown here is derived from an EMBL/GenBank/DDBJ whole genome shotgun (WGS) entry which is preliminary data.</text>
</comment>
<keyword evidence="3" id="KW-1185">Reference proteome</keyword>
<dbReference type="InterPro" id="IPR036237">
    <property type="entry name" value="Xyl_isomerase-like_sf"/>
</dbReference>
<reference evidence="3" key="1">
    <citation type="submission" date="2018-08" db="EMBL/GenBank/DDBJ databases">
        <authorList>
            <person name="Grouzdev D.S."/>
            <person name="Krutkina M.S."/>
        </authorList>
    </citation>
    <scope>NUCLEOTIDE SEQUENCE [LARGE SCALE GENOMIC DNA]</scope>
    <source>
        <strain evidence="3">4-11</strain>
    </source>
</reference>
<dbReference type="PANTHER" id="PTHR12110:SF21">
    <property type="entry name" value="XYLOSE ISOMERASE-LIKE TIM BARREL DOMAIN-CONTAINING PROTEIN"/>
    <property type="match status" value="1"/>
</dbReference>
<keyword evidence="2" id="KW-0413">Isomerase</keyword>
<protein>
    <submittedName>
        <fullName evidence="2">Sugar phosphate isomerase/epimerase</fullName>
    </submittedName>
</protein>
<organism evidence="2 3">
    <name type="scientific">Sphaerochaeta halotolerans</name>
    <dbReference type="NCBI Taxonomy" id="2293840"/>
    <lineage>
        <taxon>Bacteria</taxon>
        <taxon>Pseudomonadati</taxon>
        <taxon>Spirochaetota</taxon>
        <taxon>Spirochaetia</taxon>
        <taxon>Spirochaetales</taxon>
        <taxon>Sphaerochaetaceae</taxon>
        <taxon>Sphaerochaeta</taxon>
    </lineage>
</organism>
<dbReference type="GO" id="GO:0016853">
    <property type="term" value="F:isomerase activity"/>
    <property type="evidence" value="ECO:0007669"/>
    <property type="project" value="UniProtKB-KW"/>
</dbReference>
<dbReference type="Proteomes" id="UP000264002">
    <property type="component" value="Unassembled WGS sequence"/>
</dbReference>
<proteinExistence type="predicted"/>
<evidence type="ECO:0000313" key="3">
    <source>
        <dbReference type="Proteomes" id="UP000264002"/>
    </source>
</evidence>
<accession>A0A372ME00</accession>
<dbReference type="AlphaFoldDB" id="A0A372ME00"/>
<gene>
    <name evidence="2" type="ORF">DYP60_12025</name>
</gene>
<sequence>MTDSLSSLPYPQMVEKAKELGAEQLEIATGNWSKAPHMQLDTLLESTDARQEYLGILEEHGLSISALNCSGNQLAPNAMGESHMSIVKKTFALAPLLGVHTIVMMSGLPGASAIDSHPNWITTSWPPENLDILDWQWRERLIPSWKELVKRAGDSKINHIALENHGCQLVYNAQTLKQLRAEVGETVGMNLDPSHLLWMGGDPRSMVRSLGPMIYHVHAKDVRLEEGIWQAQGLLDTQPIAAYANRSWNYVALGYGHDLSWWKEFFSVLVMVGYDGPISLEMEDMTMDQLTGVMKSVSVLKAAMPRVWE</sequence>
<reference evidence="2 3" key="2">
    <citation type="submission" date="2018-09" db="EMBL/GenBank/DDBJ databases">
        <title>Genome of Sphaerochaeta halotolerans strain 4-11.</title>
        <authorList>
            <person name="Nazina T.N."/>
            <person name="Sokolova D.S."/>
        </authorList>
    </citation>
    <scope>NUCLEOTIDE SEQUENCE [LARGE SCALE GENOMIC DNA]</scope>
    <source>
        <strain evidence="2 3">4-11</strain>
    </source>
</reference>
<name>A0A372ME00_9SPIR</name>
<dbReference type="InterPro" id="IPR013022">
    <property type="entry name" value="Xyl_isomerase-like_TIM-brl"/>
</dbReference>
<dbReference type="PANTHER" id="PTHR12110">
    <property type="entry name" value="HYDROXYPYRUVATE ISOMERASE"/>
    <property type="match status" value="1"/>
</dbReference>
<dbReference type="SUPFAM" id="SSF51658">
    <property type="entry name" value="Xylose isomerase-like"/>
    <property type="match status" value="1"/>
</dbReference>
<dbReference type="InterPro" id="IPR050312">
    <property type="entry name" value="IolE/XylAMocC-like"/>
</dbReference>
<feature type="domain" description="Xylose isomerase-like TIM barrel" evidence="1">
    <location>
        <begin position="14"/>
        <end position="302"/>
    </location>
</feature>